<gene>
    <name evidence="2" type="ORF">CINCED_3A024433</name>
</gene>
<evidence type="ECO:0000256" key="1">
    <source>
        <dbReference type="SAM" id="MobiDB-lite"/>
    </source>
</evidence>
<reference evidence="2 3" key="1">
    <citation type="submission" date="2019-08" db="EMBL/GenBank/DDBJ databases">
        <authorList>
            <person name="Alioto T."/>
            <person name="Alioto T."/>
            <person name="Gomez Garrido J."/>
        </authorList>
    </citation>
    <scope>NUCLEOTIDE SEQUENCE [LARGE SCALE GENOMIC DNA]</scope>
</reference>
<evidence type="ECO:0000313" key="3">
    <source>
        <dbReference type="Proteomes" id="UP000325440"/>
    </source>
</evidence>
<evidence type="ECO:0000313" key="2">
    <source>
        <dbReference type="EMBL" id="VVC31800.1"/>
    </source>
</evidence>
<feature type="region of interest" description="Disordered" evidence="1">
    <location>
        <begin position="1"/>
        <end position="24"/>
    </location>
</feature>
<dbReference type="EMBL" id="CABPRJ010000951">
    <property type="protein sequence ID" value="VVC31800.1"/>
    <property type="molecule type" value="Genomic_DNA"/>
</dbReference>
<dbReference type="AlphaFoldDB" id="A0A5E4MN69"/>
<name>A0A5E4MN69_9HEMI</name>
<sequence>MSFCHGSSASPTGSMTSPSVSENTKINVPYRLHRIYRTQPIPLTRVEQKENVVHLEQFLRCSFQSSSDNGVKTDRDTEVESQLERALGFLSEEANSTQAIEKP</sequence>
<accession>A0A5E4MN69</accession>
<proteinExistence type="predicted"/>
<organism evidence="2 3">
    <name type="scientific">Cinara cedri</name>
    <dbReference type="NCBI Taxonomy" id="506608"/>
    <lineage>
        <taxon>Eukaryota</taxon>
        <taxon>Metazoa</taxon>
        <taxon>Ecdysozoa</taxon>
        <taxon>Arthropoda</taxon>
        <taxon>Hexapoda</taxon>
        <taxon>Insecta</taxon>
        <taxon>Pterygota</taxon>
        <taxon>Neoptera</taxon>
        <taxon>Paraneoptera</taxon>
        <taxon>Hemiptera</taxon>
        <taxon>Sternorrhyncha</taxon>
        <taxon>Aphidomorpha</taxon>
        <taxon>Aphidoidea</taxon>
        <taxon>Aphididae</taxon>
        <taxon>Lachninae</taxon>
        <taxon>Cinara</taxon>
    </lineage>
</organism>
<keyword evidence="3" id="KW-1185">Reference proteome</keyword>
<protein>
    <submittedName>
        <fullName evidence="2">Uncharacterized protein</fullName>
    </submittedName>
</protein>
<dbReference type="Proteomes" id="UP000325440">
    <property type="component" value="Unassembled WGS sequence"/>
</dbReference>